<dbReference type="InParanoid" id="A0A0C3DEB8"/>
<dbReference type="GO" id="GO:0003677">
    <property type="term" value="F:DNA binding"/>
    <property type="evidence" value="ECO:0007669"/>
    <property type="project" value="UniProtKB-KW"/>
</dbReference>
<name>A0A0C3DEB8_9AGAM</name>
<feature type="domain" description="HTH CENPB-type" evidence="2">
    <location>
        <begin position="1"/>
        <end position="53"/>
    </location>
</feature>
<dbReference type="Pfam" id="PF03221">
    <property type="entry name" value="HTH_Tnp_Tc5"/>
    <property type="match status" value="1"/>
</dbReference>
<reference evidence="4" key="2">
    <citation type="submission" date="2015-01" db="EMBL/GenBank/DDBJ databases">
        <title>Evolutionary Origins and Diversification of the Mycorrhizal Mutualists.</title>
        <authorList>
            <consortium name="DOE Joint Genome Institute"/>
            <consortium name="Mycorrhizal Genomics Consortium"/>
            <person name="Kohler A."/>
            <person name="Kuo A."/>
            <person name="Nagy L.G."/>
            <person name="Floudas D."/>
            <person name="Copeland A."/>
            <person name="Barry K.W."/>
            <person name="Cichocki N."/>
            <person name="Veneault-Fourrey C."/>
            <person name="LaButti K."/>
            <person name="Lindquist E.A."/>
            <person name="Lipzen A."/>
            <person name="Lundell T."/>
            <person name="Morin E."/>
            <person name="Murat C."/>
            <person name="Riley R."/>
            <person name="Ohm R."/>
            <person name="Sun H."/>
            <person name="Tunlid A."/>
            <person name="Henrissat B."/>
            <person name="Grigoriev I.V."/>
            <person name="Hibbett D.S."/>
            <person name="Martin F."/>
        </authorList>
    </citation>
    <scope>NUCLEOTIDE SEQUENCE [LARGE SCALE GENOMIC DNA]</scope>
    <source>
        <strain evidence="4">Foug A</strain>
    </source>
</reference>
<protein>
    <recommendedName>
        <fullName evidence="2">HTH CENPB-type domain-containing protein</fullName>
    </recommendedName>
</protein>
<dbReference type="STRING" id="1036808.A0A0C3DEB8"/>
<dbReference type="PROSITE" id="PS51253">
    <property type="entry name" value="HTH_CENPB"/>
    <property type="match status" value="1"/>
</dbReference>
<feature type="non-terminal residue" evidence="3">
    <location>
        <position position="1"/>
    </location>
</feature>
<proteinExistence type="predicted"/>
<dbReference type="HOGENOM" id="CLU_208065_0_0_1"/>
<evidence type="ECO:0000259" key="2">
    <source>
        <dbReference type="PROSITE" id="PS51253"/>
    </source>
</evidence>
<gene>
    <name evidence="3" type="ORF">SCLCIDRAFT_36466</name>
</gene>
<reference evidence="3 4" key="1">
    <citation type="submission" date="2014-04" db="EMBL/GenBank/DDBJ databases">
        <authorList>
            <consortium name="DOE Joint Genome Institute"/>
            <person name="Kuo A."/>
            <person name="Kohler A."/>
            <person name="Nagy L.G."/>
            <person name="Floudas D."/>
            <person name="Copeland A."/>
            <person name="Barry K.W."/>
            <person name="Cichocki N."/>
            <person name="Veneault-Fourrey C."/>
            <person name="LaButti K."/>
            <person name="Lindquist E.A."/>
            <person name="Lipzen A."/>
            <person name="Lundell T."/>
            <person name="Morin E."/>
            <person name="Murat C."/>
            <person name="Sun H."/>
            <person name="Tunlid A."/>
            <person name="Henrissat B."/>
            <person name="Grigoriev I.V."/>
            <person name="Hibbett D.S."/>
            <person name="Martin F."/>
            <person name="Nordberg H.P."/>
            <person name="Cantor M.N."/>
            <person name="Hua S.X."/>
        </authorList>
    </citation>
    <scope>NUCLEOTIDE SEQUENCE [LARGE SCALE GENOMIC DNA]</scope>
    <source>
        <strain evidence="3 4">Foug A</strain>
    </source>
</reference>
<feature type="non-terminal residue" evidence="3">
    <location>
        <position position="61"/>
    </location>
</feature>
<keyword evidence="4" id="KW-1185">Reference proteome</keyword>
<organism evidence="3 4">
    <name type="scientific">Scleroderma citrinum Foug A</name>
    <dbReference type="NCBI Taxonomy" id="1036808"/>
    <lineage>
        <taxon>Eukaryota</taxon>
        <taxon>Fungi</taxon>
        <taxon>Dikarya</taxon>
        <taxon>Basidiomycota</taxon>
        <taxon>Agaricomycotina</taxon>
        <taxon>Agaricomycetes</taxon>
        <taxon>Agaricomycetidae</taxon>
        <taxon>Boletales</taxon>
        <taxon>Sclerodermatineae</taxon>
        <taxon>Sclerodermataceae</taxon>
        <taxon>Scleroderma</taxon>
    </lineage>
</organism>
<dbReference type="AlphaFoldDB" id="A0A0C3DEB8"/>
<dbReference type="EMBL" id="KN822078">
    <property type="protein sequence ID" value="KIM59045.1"/>
    <property type="molecule type" value="Genomic_DNA"/>
</dbReference>
<dbReference type="InterPro" id="IPR006600">
    <property type="entry name" value="HTH_CenpB_DNA-bd_dom"/>
</dbReference>
<keyword evidence="1" id="KW-0238">DNA-binding</keyword>
<accession>A0A0C3DEB8</accession>
<evidence type="ECO:0000313" key="4">
    <source>
        <dbReference type="Proteomes" id="UP000053989"/>
    </source>
</evidence>
<evidence type="ECO:0000256" key="1">
    <source>
        <dbReference type="ARBA" id="ARBA00023125"/>
    </source>
</evidence>
<evidence type="ECO:0000313" key="3">
    <source>
        <dbReference type="EMBL" id="KIM59045.1"/>
    </source>
</evidence>
<dbReference type="Proteomes" id="UP000053989">
    <property type="component" value="Unassembled WGS sequence"/>
</dbReference>
<dbReference type="OrthoDB" id="3265672at2759"/>
<sequence length="61" mass="7026">EDVLEDWLKYLATTGHPVSKQAIKQKVFVLAGKEPGTNWVNRFLQRHRSIKLGRPSQLDPK</sequence>